<dbReference type="AlphaFoldDB" id="A0A841R918"/>
<dbReference type="Gene3D" id="1.10.10.10">
    <property type="entry name" value="Winged helix-like DNA-binding domain superfamily/Winged helix DNA-binding domain"/>
    <property type="match status" value="1"/>
</dbReference>
<gene>
    <name evidence="5" type="ORF">HNR50_001949</name>
</gene>
<dbReference type="InterPro" id="IPR011991">
    <property type="entry name" value="ArsR-like_HTH"/>
</dbReference>
<evidence type="ECO:0000256" key="2">
    <source>
        <dbReference type="ARBA" id="ARBA00023125"/>
    </source>
</evidence>
<dbReference type="PANTHER" id="PTHR43132:SF2">
    <property type="entry name" value="ARSENICAL RESISTANCE OPERON REPRESSOR ARSR-RELATED"/>
    <property type="match status" value="1"/>
</dbReference>
<name>A0A841R918_9SPIO</name>
<dbReference type="SMART" id="SM00418">
    <property type="entry name" value="HTH_ARSR"/>
    <property type="match status" value="1"/>
</dbReference>
<dbReference type="SUPFAM" id="SSF46785">
    <property type="entry name" value="Winged helix' DNA-binding domain"/>
    <property type="match status" value="1"/>
</dbReference>
<dbReference type="GO" id="GO:0003700">
    <property type="term" value="F:DNA-binding transcription factor activity"/>
    <property type="evidence" value="ECO:0007669"/>
    <property type="project" value="InterPro"/>
</dbReference>
<dbReference type="RefSeq" id="WP_184746398.1">
    <property type="nucleotide sequence ID" value="NZ_JACHGJ010000003.1"/>
</dbReference>
<evidence type="ECO:0000256" key="3">
    <source>
        <dbReference type="ARBA" id="ARBA00023163"/>
    </source>
</evidence>
<dbReference type="GO" id="GO:0003677">
    <property type="term" value="F:DNA binding"/>
    <property type="evidence" value="ECO:0007669"/>
    <property type="project" value="UniProtKB-KW"/>
</dbReference>
<dbReference type="InterPro" id="IPR036390">
    <property type="entry name" value="WH_DNA-bd_sf"/>
</dbReference>
<accession>A0A841R918</accession>
<dbReference type="PANTHER" id="PTHR43132">
    <property type="entry name" value="ARSENICAL RESISTANCE OPERON REPRESSOR ARSR-RELATED"/>
    <property type="match status" value="1"/>
</dbReference>
<comment type="caution">
    <text evidence="5">The sequence shown here is derived from an EMBL/GenBank/DDBJ whole genome shotgun (WGS) entry which is preliminary data.</text>
</comment>
<dbReference type="PROSITE" id="PS50987">
    <property type="entry name" value="HTH_ARSR_2"/>
    <property type="match status" value="1"/>
</dbReference>
<reference evidence="5 6" key="1">
    <citation type="submission" date="2020-08" db="EMBL/GenBank/DDBJ databases">
        <title>Genomic Encyclopedia of Type Strains, Phase IV (KMG-IV): sequencing the most valuable type-strain genomes for metagenomic binning, comparative biology and taxonomic classification.</title>
        <authorList>
            <person name="Goeker M."/>
        </authorList>
    </citation>
    <scope>NUCLEOTIDE SEQUENCE [LARGE SCALE GENOMIC DNA]</scope>
    <source>
        <strain evidence="5 6">DSM 2461</strain>
    </source>
</reference>
<dbReference type="InterPro" id="IPR001845">
    <property type="entry name" value="HTH_ArsR_DNA-bd_dom"/>
</dbReference>
<dbReference type="PRINTS" id="PR00778">
    <property type="entry name" value="HTHARSR"/>
</dbReference>
<keyword evidence="3" id="KW-0804">Transcription</keyword>
<sequence length="106" mass="12377">MEDRQELINQIQSRFVVERCEQVEQLLMIMSNPVRFHILCAVSQGAFTVSELVSICGSKLSNLSQQLKIMTLAGFLEKERDGKQMYYKLKDQRVLKLIDYLEQLYS</sequence>
<evidence type="ECO:0000313" key="6">
    <source>
        <dbReference type="Proteomes" id="UP000587760"/>
    </source>
</evidence>
<feature type="domain" description="HTH arsR-type" evidence="4">
    <location>
        <begin position="15"/>
        <end position="106"/>
    </location>
</feature>
<dbReference type="Pfam" id="PF12840">
    <property type="entry name" value="HTH_20"/>
    <property type="match status" value="1"/>
</dbReference>
<dbReference type="InterPro" id="IPR036388">
    <property type="entry name" value="WH-like_DNA-bd_sf"/>
</dbReference>
<proteinExistence type="predicted"/>
<keyword evidence="1" id="KW-0805">Transcription regulation</keyword>
<dbReference type="EMBL" id="JACHGJ010000003">
    <property type="protein sequence ID" value="MBB6480286.1"/>
    <property type="molecule type" value="Genomic_DNA"/>
</dbReference>
<evidence type="ECO:0000256" key="1">
    <source>
        <dbReference type="ARBA" id="ARBA00023015"/>
    </source>
</evidence>
<keyword evidence="2" id="KW-0238">DNA-binding</keyword>
<keyword evidence="6" id="KW-1185">Reference proteome</keyword>
<dbReference type="CDD" id="cd00090">
    <property type="entry name" value="HTH_ARSR"/>
    <property type="match status" value="1"/>
</dbReference>
<dbReference type="Proteomes" id="UP000587760">
    <property type="component" value="Unassembled WGS sequence"/>
</dbReference>
<organism evidence="5 6">
    <name type="scientific">Spirochaeta isovalerica</name>
    <dbReference type="NCBI Taxonomy" id="150"/>
    <lineage>
        <taxon>Bacteria</taxon>
        <taxon>Pseudomonadati</taxon>
        <taxon>Spirochaetota</taxon>
        <taxon>Spirochaetia</taxon>
        <taxon>Spirochaetales</taxon>
        <taxon>Spirochaetaceae</taxon>
        <taxon>Spirochaeta</taxon>
    </lineage>
</organism>
<dbReference type="InterPro" id="IPR051011">
    <property type="entry name" value="Metal_resp_trans_reg"/>
</dbReference>
<evidence type="ECO:0000259" key="4">
    <source>
        <dbReference type="PROSITE" id="PS50987"/>
    </source>
</evidence>
<dbReference type="NCBIfam" id="NF033788">
    <property type="entry name" value="HTH_metalloreg"/>
    <property type="match status" value="1"/>
</dbReference>
<evidence type="ECO:0000313" key="5">
    <source>
        <dbReference type="EMBL" id="MBB6480286.1"/>
    </source>
</evidence>
<protein>
    <submittedName>
        <fullName evidence="5">ArsR family transcriptional regulator</fullName>
    </submittedName>
</protein>